<reference evidence="1" key="2">
    <citation type="journal article" date="2015" name="Data Brief">
        <title>Shoot transcriptome of the giant reed, Arundo donax.</title>
        <authorList>
            <person name="Barrero R.A."/>
            <person name="Guerrero F.D."/>
            <person name="Moolhuijzen P."/>
            <person name="Goolsby J.A."/>
            <person name="Tidwell J."/>
            <person name="Bellgard S.E."/>
            <person name="Bellgard M.I."/>
        </authorList>
    </citation>
    <scope>NUCLEOTIDE SEQUENCE</scope>
    <source>
        <tissue evidence="1">Shoot tissue taken approximately 20 cm above the soil surface</tissue>
    </source>
</reference>
<proteinExistence type="predicted"/>
<dbReference type="EMBL" id="GBRH01192066">
    <property type="protein sequence ID" value="JAE05830.1"/>
    <property type="molecule type" value="Transcribed_RNA"/>
</dbReference>
<dbReference type="AlphaFoldDB" id="A0A0A9EYH0"/>
<accession>A0A0A9EYH0</accession>
<reference evidence="1" key="1">
    <citation type="submission" date="2014-09" db="EMBL/GenBank/DDBJ databases">
        <authorList>
            <person name="Magalhaes I.L.F."/>
            <person name="Oliveira U."/>
            <person name="Santos F.R."/>
            <person name="Vidigal T.H.D.A."/>
            <person name="Brescovit A.D."/>
            <person name="Santos A.J."/>
        </authorList>
    </citation>
    <scope>NUCLEOTIDE SEQUENCE</scope>
    <source>
        <tissue evidence="1">Shoot tissue taken approximately 20 cm above the soil surface</tissue>
    </source>
</reference>
<organism evidence="1">
    <name type="scientific">Arundo donax</name>
    <name type="common">Giant reed</name>
    <name type="synonym">Donax arundinaceus</name>
    <dbReference type="NCBI Taxonomy" id="35708"/>
    <lineage>
        <taxon>Eukaryota</taxon>
        <taxon>Viridiplantae</taxon>
        <taxon>Streptophyta</taxon>
        <taxon>Embryophyta</taxon>
        <taxon>Tracheophyta</taxon>
        <taxon>Spermatophyta</taxon>
        <taxon>Magnoliopsida</taxon>
        <taxon>Liliopsida</taxon>
        <taxon>Poales</taxon>
        <taxon>Poaceae</taxon>
        <taxon>PACMAD clade</taxon>
        <taxon>Arundinoideae</taxon>
        <taxon>Arundineae</taxon>
        <taxon>Arundo</taxon>
    </lineage>
</organism>
<sequence>MAAAEPSWLELDPATSPLAAGIAGSGEGSAFLNTPVLKLLQGMQEESWKGLMSHMSDKHMVMY</sequence>
<protein>
    <submittedName>
        <fullName evidence="1">Uncharacterized protein</fullName>
    </submittedName>
</protein>
<name>A0A0A9EYH0_ARUDO</name>
<evidence type="ECO:0000313" key="1">
    <source>
        <dbReference type="EMBL" id="JAE05830.1"/>
    </source>
</evidence>